<dbReference type="KEGG" id="ehx:EMIHUDRAFT_364196"/>
<dbReference type="GO" id="GO:0005634">
    <property type="term" value="C:nucleus"/>
    <property type="evidence" value="ECO:0007669"/>
    <property type="project" value="UniProtKB-SubCell"/>
</dbReference>
<dbReference type="KEGG" id="ehx:EMIHUDRAFT_368438"/>
<dbReference type="STRING" id="2903.R1FHT0"/>
<keyword evidence="2" id="KW-0539">Nucleus</keyword>
<dbReference type="InterPro" id="IPR002999">
    <property type="entry name" value="Tudor"/>
</dbReference>
<dbReference type="EnsemblProtists" id="EOD22089">
    <property type="protein sequence ID" value="EOD22089"/>
    <property type="gene ID" value="EMIHUDRAFT_368438"/>
</dbReference>
<dbReference type="RefSeq" id="XP_005785288.1">
    <property type="nucleotide sequence ID" value="XM_005785231.1"/>
</dbReference>
<dbReference type="GeneID" id="17278131"/>
<evidence type="ECO:0000313" key="6">
    <source>
        <dbReference type="Proteomes" id="UP000013827"/>
    </source>
</evidence>
<dbReference type="EnsemblProtists" id="EOD32859">
    <property type="protein sequence ID" value="EOD32859"/>
    <property type="gene ID" value="EMIHUDRAFT_364196"/>
</dbReference>
<sequence>MSDKLAEYRSQLAQVEAAISADPDNAEWIKLRADLVEVISLTSELEQVKETAAAGSSKVAQELRTYSVGEKCQAIYEQDGQWYNAKIVALAEDGYFVTYLGFGNTAQVDFNEVRPYQRPDTSAWAAGSECSAIHASDGRWYEGTIVEVRSGSALVRFRGEGENAEVELDLVRLRLGATAERKAAEAAQESSKPAVPKSLEILPDDTAEVIEKKKKKLKMFKRQEKKSAMEQQGEGRRTSWQSFKGKNKTIAKSKNFHDPHWEPTKNHDEIRARQQLAKAALAGAATQGR</sequence>
<dbReference type="CDD" id="cd21182">
    <property type="entry name" value="Tudor_SMN_SPF30-like"/>
    <property type="match status" value="1"/>
</dbReference>
<feature type="domain" description="Tudor" evidence="4">
    <location>
        <begin position="65"/>
        <end position="123"/>
    </location>
</feature>
<dbReference type="SUPFAM" id="SSF63748">
    <property type="entry name" value="Tudor/PWWP/MBT"/>
    <property type="match status" value="2"/>
</dbReference>
<dbReference type="PROSITE" id="PS50304">
    <property type="entry name" value="TUDOR"/>
    <property type="match status" value="2"/>
</dbReference>
<dbReference type="Proteomes" id="UP000013827">
    <property type="component" value="Unassembled WGS sequence"/>
</dbReference>
<dbReference type="PANTHER" id="PTHR46297">
    <property type="entry name" value="ZINC FINGER CCCH-TYPE WITH G PATCH DOMAIN-CONTAINING PROTEIN"/>
    <property type="match status" value="1"/>
</dbReference>
<keyword evidence="6" id="KW-1185">Reference proteome</keyword>
<dbReference type="eggNOG" id="KOG3026">
    <property type="taxonomic scope" value="Eukaryota"/>
</dbReference>
<dbReference type="SMART" id="SM00333">
    <property type="entry name" value="TUDOR"/>
    <property type="match status" value="2"/>
</dbReference>
<protein>
    <recommendedName>
        <fullName evidence="4">Tudor domain-containing protein</fullName>
    </recommendedName>
</protein>
<dbReference type="HOGENOM" id="CLU_069491_0_0_1"/>
<comment type="subcellular location">
    <subcellularLocation>
        <location evidence="1">Nucleus</location>
    </subcellularLocation>
</comment>
<name>A0A0D3KAS4_EMIH1</name>
<evidence type="ECO:0000313" key="5">
    <source>
        <dbReference type="EnsemblProtists" id="EOD32859"/>
    </source>
</evidence>
<organism evidence="5 6">
    <name type="scientific">Emiliania huxleyi (strain CCMP1516)</name>
    <dbReference type="NCBI Taxonomy" id="280463"/>
    <lineage>
        <taxon>Eukaryota</taxon>
        <taxon>Haptista</taxon>
        <taxon>Haptophyta</taxon>
        <taxon>Prymnesiophyceae</taxon>
        <taxon>Isochrysidales</taxon>
        <taxon>Noelaerhabdaceae</taxon>
        <taxon>Emiliania</taxon>
    </lineage>
</organism>
<dbReference type="OMA" id="CMAVWSQ"/>
<evidence type="ECO:0000259" key="4">
    <source>
        <dbReference type="PROSITE" id="PS50304"/>
    </source>
</evidence>
<dbReference type="RefSeq" id="XP_005774518.1">
    <property type="nucleotide sequence ID" value="XM_005774461.1"/>
</dbReference>
<evidence type="ECO:0000256" key="2">
    <source>
        <dbReference type="ARBA" id="ARBA00023242"/>
    </source>
</evidence>
<dbReference type="AlphaFoldDB" id="A0A0D3KAS4"/>
<dbReference type="GeneID" id="17267657"/>
<evidence type="ECO:0000256" key="1">
    <source>
        <dbReference type="ARBA" id="ARBA00004123"/>
    </source>
</evidence>
<dbReference type="Pfam" id="PF00567">
    <property type="entry name" value="TUDOR"/>
    <property type="match status" value="1"/>
</dbReference>
<feature type="compositionally biased region" description="Basic and acidic residues" evidence="3">
    <location>
        <begin position="222"/>
        <end position="237"/>
    </location>
</feature>
<accession>A0A0D3KAS4</accession>
<reference evidence="6" key="1">
    <citation type="journal article" date="2013" name="Nature">
        <title>Pan genome of the phytoplankton Emiliania underpins its global distribution.</title>
        <authorList>
            <person name="Read B.A."/>
            <person name="Kegel J."/>
            <person name="Klute M.J."/>
            <person name="Kuo A."/>
            <person name="Lefebvre S.C."/>
            <person name="Maumus F."/>
            <person name="Mayer C."/>
            <person name="Miller J."/>
            <person name="Monier A."/>
            <person name="Salamov A."/>
            <person name="Young J."/>
            <person name="Aguilar M."/>
            <person name="Claverie J.M."/>
            <person name="Frickenhaus S."/>
            <person name="Gonzalez K."/>
            <person name="Herman E.K."/>
            <person name="Lin Y.C."/>
            <person name="Napier J."/>
            <person name="Ogata H."/>
            <person name="Sarno A.F."/>
            <person name="Shmutz J."/>
            <person name="Schroeder D."/>
            <person name="de Vargas C."/>
            <person name="Verret F."/>
            <person name="von Dassow P."/>
            <person name="Valentin K."/>
            <person name="Van de Peer Y."/>
            <person name="Wheeler G."/>
            <person name="Dacks J.B."/>
            <person name="Delwiche C.F."/>
            <person name="Dyhrman S.T."/>
            <person name="Glockner G."/>
            <person name="John U."/>
            <person name="Richards T."/>
            <person name="Worden A.Z."/>
            <person name="Zhang X."/>
            <person name="Grigoriev I.V."/>
            <person name="Allen A.E."/>
            <person name="Bidle K."/>
            <person name="Borodovsky M."/>
            <person name="Bowler C."/>
            <person name="Brownlee C."/>
            <person name="Cock J.M."/>
            <person name="Elias M."/>
            <person name="Gladyshev V.N."/>
            <person name="Groth M."/>
            <person name="Guda C."/>
            <person name="Hadaegh A."/>
            <person name="Iglesias-Rodriguez M.D."/>
            <person name="Jenkins J."/>
            <person name="Jones B.M."/>
            <person name="Lawson T."/>
            <person name="Leese F."/>
            <person name="Lindquist E."/>
            <person name="Lobanov A."/>
            <person name="Lomsadze A."/>
            <person name="Malik S.B."/>
            <person name="Marsh M.E."/>
            <person name="Mackinder L."/>
            <person name="Mock T."/>
            <person name="Mueller-Roeber B."/>
            <person name="Pagarete A."/>
            <person name="Parker M."/>
            <person name="Probert I."/>
            <person name="Quesneville H."/>
            <person name="Raines C."/>
            <person name="Rensing S.A."/>
            <person name="Riano-Pachon D.M."/>
            <person name="Richier S."/>
            <person name="Rokitta S."/>
            <person name="Shiraiwa Y."/>
            <person name="Soanes D.M."/>
            <person name="van der Giezen M."/>
            <person name="Wahlund T.M."/>
            <person name="Williams B."/>
            <person name="Wilson W."/>
            <person name="Wolfe G."/>
            <person name="Wurch L.L."/>
        </authorList>
    </citation>
    <scope>NUCLEOTIDE SEQUENCE</scope>
</reference>
<reference evidence="5" key="2">
    <citation type="submission" date="2024-10" db="UniProtKB">
        <authorList>
            <consortium name="EnsemblProtists"/>
        </authorList>
    </citation>
    <scope>IDENTIFICATION</scope>
</reference>
<proteinExistence type="predicted"/>
<evidence type="ECO:0000256" key="3">
    <source>
        <dbReference type="SAM" id="MobiDB-lite"/>
    </source>
</evidence>
<feature type="domain" description="Tudor" evidence="4">
    <location>
        <begin position="123"/>
        <end position="181"/>
    </location>
</feature>
<feature type="compositionally biased region" description="Basic and acidic residues" evidence="3">
    <location>
        <begin position="255"/>
        <end position="264"/>
    </location>
</feature>
<dbReference type="Gene3D" id="2.30.30.140">
    <property type="match status" value="2"/>
</dbReference>
<dbReference type="PaxDb" id="2903-EOD22089"/>
<feature type="region of interest" description="Disordered" evidence="3">
    <location>
        <begin position="222"/>
        <end position="264"/>
    </location>
</feature>